<dbReference type="Proteomes" id="UP000026960">
    <property type="component" value="Chromosome 6"/>
</dbReference>
<evidence type="ECO:0000313" key="3">
    <source>
        <dbReference type="Proteomes" id="UP000026960"/>
    </source>
</evidence>
<dbReference type="EnsemblPlants" id="OBART06G25470.1">
    <property type="protein sequence ID" value="OBART06G25470.1"/>
    <property type="gene ID" value="OBART06G25470"/>
</dbReference>
<feature type="compositionally biased region" description="Polar residues" evidence="1">
    <location>
        <begin position="10"/>
        <end position="24"/>
    </location>
</feature>
<evidence type="ECO:0000313" key="2">
    <source>
        <dbReference type="EnsemblPlants" id="OBART06G25470.1"/>
    </source>
</evidence>
<reference evidence="2" key="1">
    <citation type="journal article" date="2009" name="Rice">
        <title>De Novo Next Generation Sequencing of Plant Genomes.</title>
        <authorList>
            <person name="Rounsley S."/>
            <person name="Marri P.R."/>
            <person name="Yu Y."/>
            <person name="He R."/>
            <person name="Sisneros N."/>
            <person name="Goicoechea J.L."/>
            <person name="Lee S.J."/>
            <person name="Angelova A."/>
            <person name="Kudrna D."/>
            <person name="Luo M."/>
            <person name="Affourtit J."/>
            <person name="Desany B."/>
            <person name="Knight J."/>
            <person name="Niazi F."/>
            <person name="Egholm M."/>
            <person name="Wing R.A."/>
        </authorList>
    </citation>
    <scope>NUCLEOTIDE SEQUENCE [LARGE SCALE GENOMIC DNA]</scope>
    <source>
        <strain evidence="2">cv. IRGC 105608</strain>
    </source>
</reference>
<accession>A0A0D3GK63</accession>
<evidence type="ECO:0000256" key="1">
    <source>
        <dbReference type="SAM" id="MobiDB-lite"/>
    </source>
</evidence>
<feature type="region of interest" description="Disordered" evidence="1">
    <location>
        <begin position="1"/>
        <end position="36"/>
    </location>
</feature>
<proteinExistence type="predicted"/>
<feature type="region of interest" description="Disordered" evidence="1">
    <location>
        <begin position="49"/>
        <end position="73"/>
    </location>
</feature>
<name>A0A0D3GK63_9ORYZ</name>
<protein>
    <submittedName>
        <fullName evidence="2">Uncharacterized protein</fullName>
    </submittedName>
</protein>
<reference evidence="2" key="2">
    <citation type="submission" date="2015-03" db="UniProtKB">
        <authorList>
            <consortium name="EnsemblPlants"/>
        </authorList>
    </citation>
    <scope>IDENTIFICATION</scope>
</reference>
<dbReference type="PaxDb" id="65489-OBART06G25470.1"/>
<organism evidence="2">
    <name type="scientific">Oryza barthii</name>
    <dbReference type="NCBI Taxonomy" id="65489"/>
    <lineage>
        <taxon>Eukaryota</taxon>
        <taxon>Viridiplantae</taxon>
        <taxon>Streptophyta</taxon>
        <taxon>Embryophyta</taxon>
        <taxon>Tracheophyta</taxon>
        <taxon>Spermatophyta</taxon>
        <taxon>Magnoliopsida</taxon>
        <taxon>Liliopsida</taxon>
        <taxon>Poales</taxon>
        <taxon>Poaceae</taxon>
        <taxon>BOP clade</taxon>
        <taxon>Oryzoideae</taxon>
        <taxon>Oryzeae</taxon>
        <taxon>Oryzinae</taxon>
        <taxon>Oryza</taxon>
    </lineage>
</organism>
<dbReference type="HOGENOM" id="CLU_2712201_0_0_1"/>
<dbReference type="AlphaFoldDB" id="A0A0D3GK63"/>
<dbReference type="Gramene" id="OBART06G25470.1">
    <property type="protein sequence ID" value="OBART06G25470.1"/>
    <property type="gene ID" value="OBART06G25470"/>
</dbReference>
<keyword evidence="3" id="KW-1185">Reference proteome</keyword>
<sequence length="73" mass="7372">MAAPRPPTSLRMTSPSSSQTSARKSPTCVKASSAAAPWKMAVTTAGAGAAEYTHPTPGSSRSFPPPEAEAAVE</sequence>